<proteinExistence type="predicted"/>
<dbReference type="SUPFAM" id="SSF55785">
    <property type="entry name" value="PYP-like sensor domain (PAS domain)"/>
    <property type="match status" value="2"/>
</dbReference>
<dbReference type="InterPro" id="IPR013767">
    <property type="entry name" value="PAS_fold"/>
</dbReference>
<dbReference type="CDD" id="cd01949">
    <property type="entry name" value="GGDEF"/>
    <property type="match status" value="1"/>
</dbReference>
<protein>
    <submittedName>
        <fullName evidence="5">PAS domain S-box-containing protein/diguanylate cyclase (GGDEF) domain-containing protein</fullName>
    </submittedName>
</protein>
<dbReference type="InterPro" id="IPR029787">
    <property type="entry name" value="Nucleotide_cyclase"/>
</dbReference>
<dbReference type="Pfam" id="PF00990">
    <property type="entry name" value="GGDEF"/>
    <property type="match status" value="1"/>
</dbReference>
<gene>
    <name evidence="5" type="ORF">SAMN04488509_101123</name>
</gene>
<organism evidence="5 6">
    <name type="scientific">Aquimonas voraii</name>
    <dbReference type="NCBI Taxonomy" id="265719"/>
    <lineage>
        <taxon>Bacteria</taxon>
        <taxon>Pseudomonadati</taxon>
        <taxon>Pseudomonadota</taxon>
        <taxon>Gammaproteobacteria</taxon>
        <taxon>Lysobacterales</taxon>
        <taxon>Lysobacteraceae</taxon>
        <taxon>Aquimonas</taxon>
    </lineage>
</organism>
<feature type="domain" description="EAL" evidence="3">
    <location>
        <begin position="459"/>
        <end position="711"/>
    </location>
</feature>
<feature type="domain" description="PAC" evidence="2">
    <location>
        <begin position="229"/>
        <end position="282"/>
    </location>
</feature>
<accession>A0A1G6RXC8</accession>
<keyword evidence="6" id="KW-1185">Reference proteome</keyword>
<dbReference type="Gene3D" id="3.30.70.270">
    <property type="match status" value="1"/>
</dbReference>
<evidence type="ECO:0000259" key="3">
    <source>
        <dbReference type="PROSITE" id="PS50883"/>
    </source>
</evidence>
<evidence type="ECO:0000259" key="2">
    <source>
        <dbReference type="PROSITE" id="PS50113"/>
    </source>
</evidence>
<sequence length="713" mass="78494">MTPGSAFQALAQTLPDPIFVVDLRGAIHWTSARATELLSAISTPGESPHALTSAVPDAELQRLLEYLRNVARSGRALPGRFQWRVHGDRTTSLRCLAFALRDAATGDGLICFRLLPQDGGQGDRFHALNLRLRELRAALTSLSASERMARQERDQVATTLYSIGDGVLTTDAEGRVERVNAAAARLLGLSESDAQGKAVETVFRVVNQFTRQTQTCPVRRCLETGRVVELAPGSILLARDGREYHVEDSAAPIRSACDRVTGAVLVFRDVSAQQAAKQQAQFLSEFDPLTTLYNRKSFERHLALASERASRSVGLYALVHIDLDQFLVINETFGHRTGDALLIQFAQFLRTSLHGGDIASRIGGDEFALLLAYRPGEQAALLDRLTDLLARLVGTGFESEGEVHHLRASAGLSYVDGSISPEDALRQADLACLLAKQAGRGRVRVYQDCDASAASSLSEMRMVREIRLAISENRFELVYQPVLGLDGPPVEYFEVLLRMRVSDGRMADTQLVIKAAERYDLIEDIDRWVIRRALAELAEAGPMRLPRLGINLSGTTLSERGFEQFFLRECHEQGIDPARICFEITETAAVVRIDRAIEVIRHLSVHGCEFALDDFGTGFSSFSYLKYLPVQYLKIDGGFVRGLQDSELDDAVVRSIAGIGGALGLRIIAESVENAEQIERLREIGIPLAQGWAYARPQSLTRLDSDQRAPITP</sequence>
<dbReference type="PANTHER" id="PTHR44757">
    <property type="entry name" value="DIGUANYLATE CYCLASE DGCP"/>
    <property type="match status" value="1"/>
</dbReference>
<dbReference type="InterPro" id="IPR001633">
    <property type="entry name" value="EAL_dom"/>
</dbReference>
<dbReference type="SMART" id="SM00267">
    <property type="entry name" value="GGDEF"/>
    <property type="match status" value="1"/>
</dbReference>
<dbReference type="Proteomes" id="UP000199603">
    <property type="component" value="Unassembled WGS sequence"/>
</dbReference>
<name>A0A1G6RXC8_9GAMM</name>
<dbReference type="Pfam" id="PF00563">
    <property type="entry name" value="EAL"/>
    <property type="match status" value="1"/>
</dbReference>
<dbReference type="InterPro" id="IPR043128">
    <property type="entry name" value="Rev_trsase/Diguanyl_cyclase"/>
</dbReference>
<dbReference type="Pfam" id="PF00989">
    <property type="entry name" value="PAS"/>
    <property type="match status" value="1"/>
</dbReference>
<dbReference type="AlphaFoldDB" id="A0A1G6RXC8"/>
<dbReference type="PROSITE" id="PS50112">
    <property type="entry name" value="PAS"/>
    <property type="match status" value="1"/>
</dbReference>
<dbReference type="NCBIfam" id="TIGR00254">
    <property type="entry name" value="GGDEF"/>
    <property type="match status" value="1"/>
</dbReference>
<dbReference type="PROSITE" id="PS50113">
    <property type="entry name" value="PAC"/>
    <property type="match status" value="1"/>
</dbReference>
<dbReference type="InterPro" id="IPR035965">
    <property type="entry name" value="PAS-like_dom_sf"/>
</dbReference>
<feature type="domain" description="PAS" evidence="1">
    <location>
        <begin position="152"/>
        <end position="225"/>
    </location>
</feature>
<dbReference type="NCBIfam" id="TIGR00229">
    <property type="entry name" value="sensory_box"/>
    <property type="match status" value="1"/>
</dbReference>
<dbReference type="InterPro" id="IPR000160">
    <property type="entry name" value="GGDEF_dom"/>
</dbReference>
<dbReference type="CDD" id="cd01948">
    <property type="entry name" value="EAL"/>
    <property type="match status" value="1"/>
</dbReference>
<dbReference type="InterPro" id="IPR000014">
    <property type="entry name" value="PAS"/>
</dbReference>
<dbReference type="InterPro" id="IPR000700">
    <property type="entry name" value="PAS-assoc_C"/>
</dbReference>
<dbReference type="CDD" id="cd00130">
    <property type="entry name" value="PAS"/>
    <property type="match status" value="2"/>
</dbReference>
<dbReference type="OrthoDB" id="9787514at2"/>
<dbReference type="GO" id="GO:0006355">
    <property type="term" value="P:regulation of DNA-templated transcription"/>
    <property type="evidence" value="ECO:0007669"/>
    <property type="project" value="InterPro"/>
</dbReference>
<evidence type="ECO:0000313" key="6">
    <source>
        <dbReference type="Proteomes" id="UP000199603"/>
    </source>
</evidence>
<dbReference type="Gene3D" id="3.30.450.20">
    <property type="entry name" value="PAS domain"/>
    <property type="match status" value="2"/>
</dbReference>
<evidence type="ECO:0000259" key="4">
    <source>
        <dbReference type="PROSITE" id="PS50887"/>
    </source>
</evidence>
<dbReference type="PROSITE" id="PS50887">
    <property type="entry name" value="GGDEF"/>
    <property type="match status" value="1"/>
</dbReference>
<dbReference type="SUPFAM" id="SSF55073">
    <property type="entry name" value="Nucleotide cyclase"/>
    <property type="match status" value="1"/>
</dbReference>
<feature type="domain" description="GGDEF" evidence="4">
    <location>
        <begin position="314"/>
        <end position="448"/>
    </location>
</feature>
<evidence type="ECO:0000313" key="5">
    <source>
        <dbReference type="EMBL" id="SDD08586.1"/>
    </source>
</evidence>
<dbReference type="PANTHER" id="PTHR44757:SF4">
    <property type="entry name" value="DIGUANYLATE CYCLASE DGCE-RELATED"/>
    <property type="match status" value="1"/>
</dbReference>
<dbReference type="SMART" id="SM00091">
    <property type="entry name" value="PAS"/>
    <property type="match status" value="2"/>
</dbReference>
<dbReference type="InterPro" id="IPR035919">
    <property type="entry name" value="EAL_sf"/>
</dbReference>
<dbReference type="STRING" id="265719.SAMN04488509_101123"/>
<dbReference type="EMBL" id="FNAG01000001">
    <property type="protein sequence ID" value="SDD08586.1"/>
    <property type="molecule type" value="Genomic_DNA"/>
</dbReference>
<dbReference type="Gene3D" id="3.20.20.450">
    <property type="entry name" value="EAL domain"/>
    <property type="match status" value="1"/>
</dbReference>
<evidence type="ECO:0000259" key="1">
    <source>
        <dbReference type="PROSITE" id="PS50112"/>
    </source>
</evidence>
<reference evidence="5 6" key="1">
    <citation type="submission" date="2016-10" db="EMBL/GenBank/DDBJ databases">
        <authorList>
            <person name="de Groot N.N."/>
        </authorList>
    </citation>
    <scope>NUCLEOTIDE SEQUENCE [LARGE SCALE GENOMIC DNA]</scope>
    <source>
        <strain evidence="5 6">DSM 16957</strain>
    </source>
</reference>
<dbReference type="PROSITE" id="PS50883">
    <property type="entry name" value="EAL"/>
    <property type="match status" value="1"/>
</dbReference>
<dbReference type="SUPFAM" id="SSF141868">
    <property type="entry name" value="EAL domain-like"/>
    <property type="match status" value="1"/>
</dbReference>
<dbReference type="InterPro" id="IPR052155">
    <property type="entry name" value="Biofilm_reg_signaling"/>
</dbReference>
<dbReference type="SMART" id="SM00052">
    <property type="entry name" value="EAL"/>
    <property type="match status" value="1"/>
</dbReference>